<dbReference type="AlphaFoldDB" id="A0AAE0T0F4"/>
<reference evidence="1" key="2">
    <citation type="journal article" date="2021" name="Genome Biol. Evol.">
        <title>Developing a high-quality reference genome for a parasitic bivalve with doubly uniparental inheritance (Bivalvia: Unionida).</title>
        <authorList>
            <person name="Smith C.H."/>
        </authorList>
    </citation>
    <scope>NUCLEOTIDE SEQUENCE</scope>
    <source>
        <strain evidence="1">CHS0354</strain>
        <tissue evidence="1">Mantle</tissue>
    </source>
</reference>
<sequence length="115" mass="13441">MRFENSAIHRVKDPLKEPTETIKNILTAWLGDNNILLDIWGISLNCVHRETNVKQDKILSLREAVSKQTRCEKQGFRKCSFGVNKYQINRWRCYEKVKMTAHISLSWPSKSIHGI</sequence>
<comment type="caution">
    <text evidence="1">The sequence shown here is derived from an EMBL/GenBank/DDBJ whole genome shotgun (WGS) entry which is preliminary data.</text>
</comment>
<proteinExistence type="predicted"/>
<accession>A0AAE0T0F4</accession>
<dbReference type="EMBL" id="JAEAOA010002205">
    <property type="protein sequence ID" value="KAK3601404.1"/>
    <property type="molecule type" value="Genomic_DNA"/>
</dbReference>
<protein>
    <submittedName>
        <fullName evidence="1">Uncharacterized protein</fullName>
    </submittedName>
</protein>
<dbReference type="Proteomes" id="UP001195483">
    <property type="component" value="Unassembled WGS sequence"/>
</dbReference>
<reference evidence="1" key="1">
    <citation type="journal article" date="2021" name="Genome Biol. Evol.">
        <title>A High-Quality Reference Genome for a Parasitic Bivalve with Doubly Uniparental Inheritance (Bivalvia: Unionida).</title>
        <authorList>
            <person name="Smith C.H."/>
        </authorList>
    </citation>
    <scope>NUCLEOTIDE SEQUENCE</scope>
    <source>
        <strain evidence="1">CHS0354</strain>
    </source>
</reference>
<reference evidence="1" key="3">
    <citation type="submission" date="2023-05" db="EMBL/GenBank/DDBJ databases">
        <authorList>
            <person name="Smith C.H."/>
        </authorList>
    </citation>
    <scope>NUCLEOTIDE SEQUENCE</scope>
    <source>
        <strain evidence="1">CHS0354</strain>
        <tissue evidence="1">Mantle</tissue>
    </source>
</reference>
<gene>
    <name evidence="1" type="ORF">CHS0354_037728</name>
</gene>
<keyword evidence="2" id="KW-1185">Reference proteome</keyword>
<organism evidence="1 2">
    <name type="scientific">Potamilus streckersoni</name>
    <dbReference type="NCBI Taxonomy" id="2493646"/>
    <lineage>
        <taxon>Eukaryota</taxon>
        <taxon>Metazoa</taxon>
        <taxon>Spiralia</taxon>
        <taxon>Lophotrochozoa</taxon>
        <taxon>Mollusca</taxon>
        <taxon>Bivalvia</taxon>
        <taxon>Autobranchia</taxon>
        <taxon>Heteroconchia</taxon>
        <taxon>Palaeoheterodonta</taxon>
        <taxon>Unionida</taxon>
        <taxon>Unionoidea</taxon>
        <taxon>Unionidae</taxon>
        <taxon>Ambleminae</taxon>
        <taxon>Lampsilini</taxon>
        <taxon>Potamilus</taxon>
    </lineage>
</organism>
<name>A0AAE0T0F4_9BIVA</name>
<evidence type="ECO:0000313" key="2">
    <source>
        <dbReference type="Proteomes" id="UP001195483"/>
    </source>
</evidence>
<evidence type="ECO:0000313" key="1">
    <source>
        <dbReference type="EMBL" id="KAK3601404.1"/>
    </source>
</evidence>